<keyword evidence="3" id="KW-0804">Transcription</keyword>
<keyword evidence="1" id="KW-0805">Transcription regulation</keyword>
<dbReference type="PANTHER" id="PTHR47504:SF5">
    <property type="entry name" value="RIGHT ORIGIN-BINDING PROTEIN"/>
    <property type="match status" value="1"/>
</dbReference>
<keyword evidence="2" id="KW-0238">DNA-binding</keyword>
<dbReference type="SMART" id="SM00342">
    <property type="entry name" value="HTH_ARAC"/>
    <property type="match status" value="1"/>
</dbReference>
<dbReference type="PROSITE" id="PS00028">
    <property type="entry name" value="ZINC_FINGER_C2H2_1"/>
    <property type="match status" value="1"/>
</dbReference>
<gene>
    <name evidence="5" type="ORF">KGMB02408_03330</name>
</gene>
<dbReference type="OrthoDB" id="1031098at2"/>
<dbReference type="SUPFAM" id="SSF46689">
    <property type="entry name" value="Homeodomain-like"/>
    <property type="match status" value="1"/>
</dbReference>
<comment type="caution">
    <text evidence="5">The sequence shown here is derived from an EMBL/GenBank/DDBJ whole genome shotgun (WGS) entry which is preliminary data.</text>
</comment>
<dbReference type="InterPro" id="IPR013087">
    <property type="entry name" value="Znf_C2H2_type"/>
</dbReference>
<accession>A0A401LPC5</accession>
<evidence type="ECO:0000313" key="5">
    <source>
        <dbReference type="EMBL" id="GCB33388.1"/>
    </source>
</evidence>
<proteinExistence type="predicted"/>
<dbReference type="AlphaFoldDB" id="A0A401LPC5"/>
<dbReference type="InterPro" id="IPR050959">
    <property type="entry name" value="MarA-like"/>
</dbReference>
<dbReference type="Pfam" id="PF12833">
    <property type="entry name" value="HTH_18"/>
    <property type="match status" value="1"/>
</dbReference>
<protein>
    <submittedName>
        <fullName evidence="5">Transcriptional regulator</fullName>
    </submittedName>
</protein>
<evidence type="ECO:0000259" key="4">
    <source>
        <dbReference type="PROSITE" id="PS01124"/>
    </source>
</evidence>
<organism evidence="5 6">
    <name type="scientific">Bacteroides faecalis</name>
    <dbReference type="NCBI Taxonomy" id="2447885"/>
    <lineage>
        <taxon>Bacteria</taxon>
        <taxon>Pseudomonadati</taxon>
        <taxon>Bacteroidota</taxon>
        <taxon>Bacteroidia</taxon>
        <taxon>Bacteroidales</taxon>
        <taxon>Bacteroidaceae</taxon>
        <taxon>Bacteroides</taxon>
    </lineage>
</organism>
<name>A0A401LPC5_9BACE</name>
<dbReference type="InterPro" id="IPR009057">
    <property type="entry name" value="Homeodomain-like_sf"/>
</dbReference>
<feature type="domain" description="HTH araC/xylS-type" evidence="4">
    <location>
        <begin position="178"/>
        <end position="276"/>
    </location>
</feature>
<dbReference type="PANTHER" id="PTHR47504">
    <property type="entry name" value="RIGHT ORIGIN-BINDING PROTEIN"/>
    <property type="match status" value="1"/>
</dbReference>
<dbReference type="GO" id="GO:0003700">
    <property type="term" value="F:DNA-binding transcription factor activity"/>
    <property type="evidence" value="ECO:0007669"/>
    <property type="project" value="InterPro"/>
</dbReference>
<evidence type="ECO:0000256" key="3">
    <source>
        <dbReference type="ARBA" id="ARBA00023163"/>
    </source>
</evidence>
<evidence type="ECO:0000256" key="1">
    <source>
        <dbReference type="ARBA" id="ARBA00023015"/>
    </source>
</evidence>
<sequence length="285" mass="33207">MTSTCQGDWDCPSCPKAVDNAITHVIHQRGYHLSARKCEENFILFLLKGELLVNSQEYAGTMLNAGEFILQAVGSKFEMLAMSDAECIYYRFNQPELFCNFRFDHIMNEIPAPLIFSPLKITTELRYFLEGVKSYLCEPKICRELLTLKHKELAFVLGYYYSDYDLAGLIHPLSNYTNSFQYFIIQNYKKVKTVEELAKLGGYTVSTLRRIFTNVFHEPVYEWMLARRKEGILEDLNNSKISISEICYKYGFESLPHFSNFCKKSFGLSPRNLRHQQHKDDIIEK</sequence>
<dbReference type="GO" id="GO:0043565">
    <property type="term" value="F:sequence-specific DNA binding"/>
    <property type="evidence" value="ECO:0007669"/>
    <property type="project" value="InterPro"/>
</dbReference>
<reference evidence="5 6" key="1">
    <citation type="submission" date="2018-10" db="EMBL/GenBank/DDBJ databases">
        <title>Draft Genome Sequence of Bacteroides sp. KCTC 15687.</title>
        <authorList>
            <person name="Yu S.Y."/>
            <person name="Kim J.S."/>
            <person name="Oh B.S."/>
            <person name="Park S.H."/>
            <person name="Kang S.W."/>
            <person name="Park J.E."/>
            <person name="Choi S.H."/>
            <person name="Han K.I."/>
            <person name="Lee K.C."/>
            <person name="Eom M.K."/>
            <person name="Suh M.K."/>
            <person name="Lee D.H."/>
            <person name="Yoon H."/>
            <person name="Kim B."/>
            <person name="Yang S.J."/>
            <person name="Lee J.S."/>
            <person name="Lee J.H."/>
        </authorList>
    </citation>
    <scope>NUCLEOTIDE SEQUENCE [LARGE SCALE GENOMIC DNA]</scope>
    <source>
        <strain evidence="5 6">KCTC 15687</strain>
    </source>
</reference>
<dbReference type="EMBL" id="BHWB01000001">
    <property type="protein sequence ID" value="GCB33388.1"/>
    <property type="molecule type" value="Genomic_DNA"/>
</dbReference>
<dbReference type="Gene3D" id="1.10.10.60">
    <property type="entry name" value="Homeodomain-like"/>
    <property type="match status" value="1"/>
</dbReference>
<evidence type="ECO:0000313" key="6">
    <source>
        <dbReference type="Proteomes" id="UP000288079"/>
    </source>
</evidence>
<dbReference type="RefSeq" id="WP_125039745.1">
    <property type="nucleotide sequence ID" value="NZ_BHWB01000001.1"/>
</dbReference>
<dbReference type="Proteomes" id="UP000288079">
    <property type="component" value="Unassembled WGS sequence"/>
</dbReference>
<dbReference type="InterPro" id="IPR018060">
    <property type="entry name" value="HTH_AraC"/>
</dbReference>
<evidence type="ECO:0000256" key="2">
    <source>
        <dbReference type="ARBA" id="ARBA00023125"/>
    </source>
</evidence>
<dbReference type="PROSITE" id="PS01124">
    <property type="entry name" value="HTH_ARAC_FAMILY_2"/>
    <property type="match status" value="1"/>
</dbReference>
<keyword evidence="6" id="KW-1185">Reference proteome</keyword>